<evidence type="ECO:0000313" key="7">
    <source>
        <dbReference type="EMBL" id="KAL2862685.1"/>
    </source>
</evidence>
<dbReference type="RefSeq" id="XP_070881664.1">
    <property type="nucleotide sequence ID" value="XM_071026833.1"/>
</dbReference>
<evidence type="ECO:0000256" key="4">
    <source>
        <dbReference type="ARBA" id="ARBA00022777"/>
    </source>
</evidence>
<evidence type="ECO:0000256" key="2">
    <source>
        <dbReference type="ARBA" id="ARBA00022679"/>
    </source>
</evidence>
<dbReference type="Gene3D" id="3.30.200.20">
    <property type="entry name" value="Phosphorylase Kinase, domain 1"/>
    <property type="match status" value="1"/>
</dbReference>
<keyword evidence="1" id="KW-0723">Serine/threonine-protein kinase</keyword>
<dbReference type="InterPro" id="IPR051175">
    <property type="entry name" value="CLK_kinases"/>
</dbReference>
<dbReference type="Gene3D" id="1.10.510.10">
    <property type="entry name" value="Transferase(Phosphotransferase) domain 1"/>
    <property type="match status" value="1"/>
</dbReference>
<sequence length="275" mass="31208">MALLLRSGFAEISSKCSKVPGCIFLIYYREQCYNTLKVCVRGQRSDQEVAISENLKQSSNVHRQRLVRLVLDSFEIVGPHGKHVCLICQPLRMSFSEFQVLLPDKKFPKGLSQRSIQLTLIALAFMQKNNVIHTDISPNNILQGMEDTYILSRMEQDELIRPISRKVLADRTIYHSRAMPLCTGSPVLSDLGEARLGVGKHRGDIMPGIYRAPEVILEMDWDQKVPGAFPSRLSRIESCNPPARTNHFSSGSCAEFFDGYQRSGRLRRSWFMTLS</sequence>
<proteinExistence type="predicted"/>
<dbReference type="PROSITE" id="PS50011">
    <property type="entry name" value="PROTEIN_KINASE_DOM"/>
    <property type="match status" value="1"/>
</dbReference>
<accession>A0ABR4LDT0</accession>
<dbReference type="EMBL" id="JBFXLQ010000063">
    <property type="protein sequence ID" value="KAL2862685.1"/>
    <property type="molecule type" value="Genomic_DNA"/>
</dbReference>
<keyword evidence="2" id="KW-0808">Transferase</keyword>
<gene>
    <name evidence="7" type="ORF">BJX67DRAFT_292184</name>
</gene>
<keyword evidence="8" id="KW-1185">Reference proteome</keyword>
<dbReference type="PANTHER" id="PTHR45646:SF11">
    <property type="entry name" value="SERINE_THREONINE-PROTEIN KINASE DOA"/>
    <property type="match status" value="1"/>
</dbReference>
<keyword evidence="5" id="KW-0067">ATP-binding</keyword>
<dbReference type="SUPFAM" id="SSF56112">
    <property type="entry name" value="Protein kinase-like (PK-like)"/>
    <property type="match status" value="1"/>
</dbReference>
<organism evidence="7 8">
    <name type="scientific">Aspergillus lucknowensis</name>
    <dbReference type="NCBI Taxonomy" id="176173"/>
    <lineage>
        <taxon>Eukaryota</taxon>
        <taxon>Fungi</taxon>
        <taxon>Dikarya</taxon>
        <taxon>Ascomycota</taxon>
        <taxon>Pezizomycotina</taxon>
        <taxon>Eurotiomycetes</taxon>
        <taxon>Eurotiomycetidae</taxon>
        <taxon>Eurotiales</taxon>
        <taxon>Aspergillaceae</taxon>
        <taxon>Aspergillus</taxon>
        <taxon>Aspergillus subgen. Nidulantes</taxon>
    </lineage>
</organism>
<evidence type="ECO:0000256" key="3">
    <source>
        <dbReference type="ARBA" id="ARBA00022741"/>
    </source>
</evidence>
<keyword evidence="3" id="KW-0547">Nucleotide-binding</keyword>
<protein>
    <recommendedName>
        <fullName evidence="6">Protein kinase domain-containing protein</fullName>
    </recommendedName>
</protein>
<reference evidence="7 8" key="1">
    <citation type="submission" date="2024-07" db="EMBL/GenBank/DDBJ databases">
        <title>Section-level genome sequencing and comparative genomics of Aspergillus sections Usti and Cavernicolus.</title>
        <authorList>
            <consortium name="Lawrence Berkeley National Laboratory"/>
            <person name="Nybo J.L."/>
            <person name="Vesth T.C."/>
            <person name="Theobald S."/>
            <person name="Frisvad J.C."/>
            <person name="Larsen T.O."/>
            <person name="Kjaerboelling I."/>
            <person name="Rothschild-Mancinelli K."/>
            <person name="Lyhne E.K."/>
            <person name="Kogle M.E."/>
            <person name="Barry K."/>
            <person name="Clum A."/>
            <person name="Na H."/>
            <person name="Ledsgaard L."/>
            <person name="Lin J."/>
            <person name="Lipzen A."/>
            <person name="Kuo A."/>
            <person name="Riley R."/>
            <person name="Mondo S."/>
            <person name="Labutti K."/>
            <person name="Haridas S."/>
            <person name="Pangalinan J."/>
            <person name="Salamov A.A."/>
            <person name="Simmons B.A."/>
            <person name="Magnuson J.K."/>
            <person name="Chen J."/>
            <person name="Drula E."/>
            <person name="Henrissat B."/>
            <person name="Wiebenga A."/>
            <person name="Lubbers R.J."/>
            <person name="Gomes A.C."/>
            <person name="Macurrencykelacurrency M.R."/>
            <person name="Stajich J."/>
            <person name="Grigoriev I.V."/>
            <person name="Mortensen U.H."/>
            <person name="De Vries R.P."/>
            <person name="Baker S.E."/>
            <person name="Andersen M.R."/>
        </authorList>
    </citation>
    <scope>NUCLEOTIDE SEQUENCE [LARGE SCALE GENOMIC DNA]</scope>
    <source>
        <strain evidence="7 8">CBS 449.75</strain>
    </source>
</reference>
<feature type="domain" description="Protein kinase" evidence="6">
    <location>
        <begin position="1"/>
        <end position="275"/>
    </location>
</feature>
<comment type="caution">
    <text evidence="7">The sequence shown here is derived from an EMBL/GenBank/DDBJ whole genome shotgun (WGS) entry which is preliminary data.</text>
</comment>
<keyword evidence="4" id="KW-0418">Kinase</keyword>
<dbReference type="Proteomes" id="UP001610432">
    <property type="component" value="Unassembled WGS sequence"/>
</dbReference>
<evidence type="ECO:0000256" key="1">
    <source>
        <dbReference type="ARBA" id="ARBA00022527"/>
    </source>
</evidence>
<dbReference type="PANTHER" id="PTHR45646">
    <property type="entry name" value="SERINE/THREONINE-PROTEIN KINASE DOA-RELATED"/>
    <property type="match status" value="1"/>
</dbReference>
<dbReference type="GeneID" id="98141905"/>
<dbReference type="InterPro" id="IPR011009">
    <property type="entry name" value="Kinase-like_dom_sf"/>
</dbReference>
<evidence type="ECO:0000313" key="8">
    <source>
        <dbReference type="Proteomes" id="UP001610432"/>
    </source>
</evidence>
<dbReference type="InterPro" id="IPR000719">
    <property type="entry name" value="Prot_kinase_dom"/>
</dbReference>
<evidence type="ECO:0000259" key="6">
    <source>
        <dbReference type="PROSITE" id="PS50011"/>
    </source>
</evidence>
<evidence type="ECO:0000256" key="5">
    <source>
        <dbReference type="ARBA" id="ARBA00022840"/>
    </source>
</evidence>
<name>A0ABR4LDT0_9EURO</name>